<evidence type="ECO:0000256" key="4">
    <source>
        <dbReference type="ARBA" id="ARBA00022723"/>
    </source>
</evidence>
<gene>
    <name evidence="7" type="ORF">SAMN04489719_1423</name>
</gene>
<dbReference type="InterPro" id="IPR000092">
    <property type="entry name" value="Polyprenyl_synt"/>
</dbReference>
<dbReference type="EMBL" id="LT629734">
    <property type="protein sequence ID" value="SDS05036.1"/>
    <property type="molecule type" value="Genomic_DNA"/>
</dbReference>
<dbReference type="SFLD" id="SFLDS00005">
    <property type="entry name" value="Isoprenoid_Synthase_Type_I"/>
    <property type="match status" value="1"/>
</dbReference>
<keyword evidence="4" id="KW-0479">Metal-binding</keyword>
<dbReference type="STRING" id="684552.SAMN04489719_1423"/>
<keyword evidence="8" id="KW-1185">Reference proteome</keyword>
<dbReference type="OrthoDB" id="4497239at2"/>
<dbReference type="Pfam" id="PF00348">
    <property type="entry name" value="polyprenyl_synt"/>
    <property type="match status" value="1"/>
</dbReference>
<name>A0A1H1P193_9MICO</name>
<dbReference type="PANTHER" id="PTHR12001">
    <property type="entry name" value="GERANYLGERANYL PYROPHOSPHATE SYNTHASE"/>
    <property type="match status" value="1"/>
</dbReference>
<evidence type="ECO:0000256" key="3">
    <source>
        <dbReference type="ARBA" id="ARBA00022679"/>
    </source>
</evidence>
<dbReference type="Proteomes" id="UP000199649">
    <property type="component" value="Chromosome I"/>
</dbReference>
<evidence type="ECO:0000256" key="5">
    <source>
        <dbReference type="ARBA" id="ARBA00022842"/>
    </source>
</evidence>
<dbReference type="RefSeq" id="WP_157674260.1">
    <property type="nucleotide sequence ID" value="NZ_LT629734.1"/>
</dbReference>
<dbReference type="PROSITE" id="PS00723">
    <property type="entry name" value="POLYPRENYL_SYNTHASE_1"/>
    <property type="match status" value="1"/>
</dbReference>
<comment type="similarity">
    <text evidence="2 6">Belongs to the FPP/GGPP synthase family.</text>
</comment>
<evidence type="ECO:0000256" key="6">
    <source>
        <dbReference type="RuleBase" id="RU004466"/>
    </source>
</evidence>
<dbReference type="SUPFAM" id="SSF48576">
    <property type="entry name" value="Terpenoid synthases"/>
    <property type="match status" value="1"/>
</dbReference>
<dbReference type="Gene3D" id="1.10.600.10">
    <property type="entry name" value="Farnesyl Diphosphate Synthase"/>
    <property type="match status" value="1"/>
</dbReference>
<dbReference type="PROSITE" id="PS00444">
    <property type="entry name" value="POLYPRENYL_SYNTHASE_2"/>
    <property type="match status" value="1"/>
</dbReference>
<evidence type="ECO:0000256" key="2">
    <source>
        <dbReference type="ARBA" id="ARBA00006706"/>
    </source>
</evidence>
<dbReference type="AlphaFoldDB" id="A0A1H1P193"/>
<evidence type="ECO:0000313" key="8">
    <source>
        <dbReference type="Proteomes" id="UP000199649"/>
    </source>
</evidence>
<sequence length="339" mass="35845">MTAVEAPSALAEVERRISELLDAADAHTVHEAAQRACVGGKLLRPRLLIAAAGEDAPRDLVVRASAAIELIHAALLVHDDVIDHDDERRGEPTVASWAARGARSTGSSAGRAARIGLATAIVSGDVLLVRGVAELARLDLDDEPRRRVLTIVERAMVRAAEGEHDDVVLAGGSPHEEQIELLLERKTAEYSFRAPLELGAVIAGRPAEAVAALADVGLRMGVLYQLRDDVLGIFGDEAVTGKSALSDIRAGAPTLLATLASRDPAWQRVGGDYGDPAADAGAGSRIRHLMRASGALDEVERRIASGADALRTSIARLPVEQALRDELAGLLERCVERAR</sequence>
<reference evidence="8" key="1">
    <citation type="submission" date="2016-10" db="EMBL/GenBank/DDBJ databases">
        <authorList>
            <person name="Varghese N."/>
            <person name="Submissions S."/>
        </authorList>
    </citation>
    <scope>NUCLEOTIDE SEQUENCE [LARGE SCALE GENOMIC DNA]</scope>
    <source>
        <strain evidence="8">DSM 22965</strain>
    </source>
</reference>
<keyword evidence="3 6" id="KW-0808">Transferase</keyword>
<accession>A0A1H1P193</accession>
<organism evidence="7 8">
    <name type="scientific">Agrococcus carbonis</name>
    <dbReference type="NCBI Taxonomy" id="684552"/>
    <lineage>
        <taxon>Bacteria</taxon>
        <taxon>Bacillati</taxon>
        <taxon>Actinomycetota</taxon>
        <taxon>Actinomycetes</taxon>
        <taxon>Micrococcales</taxon>
        <taxon>Microbacteriaceae</taxon>
        <taxon>Agrococcus</taxon>
    </lineage>
</organism>
<dbReference type="GO" id="GO:0008299">
    <property type="term" value="P:isoprenoid biosynthetic process"/>
    <property type="evidence" value="ECO:0007669"/>
    <property type="project" value="InterPro"/>
</dbReference>
<protein>
    <submittedName>
        <fullName evidence="7">Geranylgeranyl diphosphate synthase, type II</fullName>
    </submittedName>
</protein>
<dbReference type="PANTHER" id="PTHR12001:SF85">
    <property type="entry name" value="SHORT CHAIN ISOPRENYL DIPHOSPHATE SYNTHASE"/>
    <property type="match status" value="1"/>
</dbReference>
<comment type="cofactor">
    <cofactor evidence="1">
        <name>Mg(2+)</name>
        <dbReference type="ChEBI" id="CHEBI:18420"/>
    </cofactor>
</comment>
<dbReference type="GO" id="GO:0004659">
    <property type="term" value="F:prenyltransferase activity"/>
    <property type="evidence" value="ECO:0007669"/>
    <property type="project" value="InterPro"/>
</dbReference>
<dbReference type="InterPro" id="IPR008949">
    <property type="entry name" value="Isoprenoid_synthase_dom_sf"/>
</dbReference>
<proteinExistence type="inferred from homology"/>
<dbReference type="InterPro" id="IPR033749">
    <property type="entry name" value="Polyprenyl_synt_CS"/>
</dbReference>
<evidence type="ECO:0000256" key="1">
    <source>
        <dbReference type="ARBA" id="ARBA00001946"/>
    </source>
</evidence>
<keyword evidence="5" id="KW-0460">Magnesium</keyword>
<evidence type="ECO:0000313" key="7">
    <source>
        <dbReference type="EMBL" id="SDS05036.1"/>
    </source>
</evidence>
<dbReference type="GO" id="GO:0046872">
    <property type="term" value="F:metal ion binding"/>
    <property type="evidence" value="ECO:0007669"/>
    <property type="project" value="UniProtKB-KW"/>
</dbReference>